<evidence type="ECO:0000313" key="8">
    <source>
        <dbReference type="EMBL" id="MBB3208085.1"/>
    </source>
</evidence>
<dbReference type="InterPro" id="IPR020846">
    <property type="entry name" value="MFS_dom"/>
</dbReference>
<dbReference type="AlphaFoldDB" id="A0A7W5E0U6"/>
<feature type="compositionally biased region" description="Polar residues" evidence="5">
    <location>
        <begin position="91"/>
        <end position="108"/>
    </location>
</feature>
<organism evidence="8 9">
    <name type="scientific">Aporhodopirellula rubra</name>
    <dbReference type="NCBI Taxonomy" id="980271"/>
    <lineage>
        <taxon>Bacteria</taxon>
        <taxon>Pseudomonadati</taxon>
        <taxon>Planctomycetota</taxon>
        <taxon>Planctomycetia</taxon>
        <taxon>Pirellulales</taxon>
        <taxon>Pirellulaceae</taxon>
        <taxon>Aporhodopirellula</taxon>
    </lineage>
</organism>
<feature type="region of interest" description="Disordered" evidence="5">
    <location>
        <begin position="82"/>
        <end position="108"/>
    </location>
</feature>
<dbReference type="Pfam" id="PF07690">
    <property type="entry name" value="MFS_1"/>
    <property type="match status" value="1"/>
</dbReference>
<evidence type="ECO:0000259" key="7">
    <source>
        <dbReference type="PROSITE" id="PS50850"/>
    </source>
</evidence>
<dbReference type="InterPro" id="IPR036259">
    <property type="entry name" value="MFS_trans_sf"/>
</dbReference>
<feature type="transmembrane region" description="Helical" evidence="6">
    <location>
        <begin position="197"/>
        <end position="215"/>
    </location>
</feature>
<dbReference type="PANTHER" id="PTHR43184:SF12">
    <property type="entry name" value="SUGAR PHOSPHATE EXCHANGER 3"/>
    <property type="match status" value="1"/>
</dbReference>
<protein>
    <submittedName>
        <fullName evidence="8">Sugar phosphate permease</fullName>
    </submittedName>
</protein>
<comment type="caution">
    <text evidence="8">The sequence shown here is derived from an EMBL/GenBank/DDBJ whole genome shotgun (WGS) entry which is preliminary data.</text>
</comment>
<evidence type="ECO:0000256" key="1">
    <source>
        <dbReference type="ARBA" id="ARBA00004141"/>
    </source>
</evidence>
<feature type="transmembrane region" description="Helical" evidence="6">
    <location>
        <begin position="53"/>
        <end position="72"/>
    </location>
</feature>
<accession>A0A7W5E0U6</accession>
<dbReference type="GO" id="GO:0016020">
    <property type="term" value="C:membrane"/>
    <property type="evidence" value="ECO:0007669"/>
    <property type="project" value="UniProtKB-SubCell"/>
</dbReference>
<keyword evidence="9" id="KW-1185">Reference proteome</keyword>
<reference evidence="8 9" key="1">
    <citation type="submission" date="2020-08" db="EMBL/GenBank/DDBJ databases">
        <title>Genomic Encyclopedia of Type Strains, Phase III (KMG-III): the genomes of soil and plant-associated and newly described type strains.</title>
        <authorList>
            <person name="Whitman W."/>
        </authorList>
    </citation>
    <scope>NUCLEOTIDE SEQUENCE [LARGE SCALE GENOMIC DNA]</scope>
    <source>
        <strain evidence="8 9">CECT 8075</strain>
    </source>
</reference>
<sequence length="253" mass="27482">MGWASGSNVLSSWWPASERGKIYGVYVFAAGMASVLAFATSTLILELDLGWRWIYRVPVLLLLVGGATYYFVVRDTPEELGFSPLPDEQPTGPQTKSQTGQDNDADASLQTVNETSRQRYLSALTNPPFLIACLAIGFQSMARYGLLIWVPVHFLGDDWKNSDTKWMSLALPIGMALGAITSGWLSDRLIHSNRSRVNSLFLSLATASSLAMYVLPGGHMLTIPLLLLTGFFAYGPQSASQPVPHSALALPIA</sequence>
<evidence type="ECO:0000256" key="2">
    <source>
        <dbReference type="ARBA" id="ARBA00022692"/>
    </source>
</evidence>
<keyword evidence="4 6" id="KW-0472">Membrane</keyword>
<evidence type="ECO:0000256" key="5">
    <source>
        <dbReference type="SAM" id="MobiDB-lite"/>
    </source>
</evidence>
<dbReference type="SUPFAM" id="SSF103473">
    <property type="entry name" value="MFS general substrate transporter"/>
    <property type="match status" value="1"/>
</dbReference>
<evidence type="ECO:0000256" key="3">
    <source>
        <dbReference type="ARBA" id="ARBA00022989"/>
    </source>
</evidence>
<keyword evidence="2 6" id="KW-0812">Transmembrane</keyword>
<feature type="domain" description="Major facilitator superfamily (MFS) profile" evidence="7">
    <location>
        <begin position="1"/>
        <end position="253"/>
    </location>
</feature>
<gene>
    <name evidence="8" type="ORF">FHS27_003912</name>
</gene>
<keyword evidence="3 6" id="KW-1133">Transmembrane helix</keyword>
<dbReference type="InterPro" id="IPR011701">
    <property type="entry name" value="MFS"/>
</dbReference>
<dbReference type="Proteomes" id="UP000536179">
    <property type="component" value="Unassembled WGS sequence"/>
</dbReference>
<evidence type="ECO:0000256" key="4">
    <source>
        <dbReference type="ARBA" id="ARBA00023136"/>
    </source>
</evidence>
<proteinExistence type="predicted"/>
<dbReference type="Gene3D" id="1.20.1250.20">
    <property type="entry name" value="MFS general substrate transporter like domains"/>
    <property type="match status" value="2"/>
</dbReference>
<feature type="transmembrane region" description="Helical" evidence="6">
    <location>
        <begin position="23"/>
        <end position="47"/>
    </location>
</feature>
<feature type="transmembrane region" description="Helical" evidence="6">
    <location>
        <begin position="166"/>
        <end position="185"/>
    </location>
</feature>
<dbReference type="EMBL" id="JACHXU010000013">
    <property type="protein sequence ID" value="MBB3208085.1"/>
    <property type="molecule type" value="Genomic_DNA"/>
</dbReference>
<name>A0A7W5E0U6_9BACT</name>
<dbReference type="GO" id="GO:0022857">
    <property type="term" value="F:transmembrane transporter activity"/>
    <property type="evidence" value="ECO:0007669"/>
    <property type="project" value="InterPro"/>
</dbReference>
<dbReference type="PROSITE" id="PS50850">
    <property type="entry name" value="MFS"/>
    <property type="match status" value="1"/>
</dbReference>
<evidence type="ECO:0000313" key="9">
    <source>
        <dbReference type="Proteomes" id="UP000536179"/>
    </source>
</evidence>
<feature type="transmembrane region" description="Helical" evidence="6">
    <location>
        <begin position="129"/>
        <end position="154"/>
    </location>
</feature>
<comment type="subcellular location">
    <subcellularLocation>
        <location evidence="1">Membrane</location>
        <topology evidence="1">Multi-pass membrane protein</topology>
    </subcellularLocation>
</comment>
<evidence type="ECO:0000256" key="6">
    <source>
        <dbReference type="SAM" id="Phobius"/>
    </source>
</evidence>
<dbReference type="PANTHER" id="PTHR43184">
    <property type="entry name" value="MAJOR FACILITATOR SUPERFAMILY TRANSPORTER 16, ISOFORM B"/>
    <property type="match status" value="1"/>
</dbReference>